<evidence type="ECO:0000313" key="1">
    <source>
        <dbReference type="EMBL" id="KAI8537370.1"/>
    </source>
</evidence>
<reference evidence="1" key="1">
    <citation type="submission" date="2022-02" db="EMBL/GenBank/DDBJ databases">
        <title>Plant Genome Project.</title>
        <authorList>
            <person name="Zhang R.-G."/>
        </authorList>
    </citation>
    <scope>NUCLEOTIDE SEQUENCE</scope>
    <source>
        <strain evidence="1">AT1</strain>
    </source>
</reference>
<accession>A0ACC0M8T6</accession>
<dbReference type="Proteomes" id="UP001062846">
    <property type="component" value="Chromosome 9"/>
</dbReference>
<protein>
    <submittedName>
        <fullName evidence="1">Uncharacterized protein</fullName>
    </submittedName>
</protein>
<sequence>MKKSEFACSFRPGVTGVCWALELCIREQIASLKSGSILPRTLVRTGTRNGNVVEAKKQKAQSQEVIMKIVLQMIEHKMAAVVATARGRGEEKGHDLNSILESSRAYDSAAHNLLALYKLGV</sequence>
<gene>
    <name evidence="1" type="ORF">RHMOL_Rhmol09G0018500</name>
</gene>
<comment type="caution">
    <text evidence="1">The sequence shown here is derived from an EMBL/GenBank/DDBJ whole genome shotgun (WGS) entry which is preliminary data.</text>
</comment>
<dbReference type="EMBL" id="CM046396">
    <property type="protein sequence ID" value="KAI8537370.1"/>
    <property type="molecule type" value="Genomic_DNA"/>
</dbReference>
<evidence type="ECO:0000313" key="2">
    <source>
        <dbReference type="Proteomes" id="UP001062846"/>
    </source>
</evidence>
<proteinExistence type="predicted"/>
<keyword evidence="2" id="KW-1185">Reference proteome</keyword>
<organism evidence="1 2">
    <name type="scientific">Rhododendron molle</name>
    <name type="common">Chinese azalea</name>
    <name type="synonym">Azalea mollis</name>
    <dbReference type="NCBI Taxonomy" id="49168"/>
    <lineage>
        <taxon>Eukaryota</taxon>
        <taxon>Viridiplantae</taxon>
        <taxon>Streptophyta</taxon>
        <taxon>Embryophyta</taxon>
        <taxon>Tracheophyta</taxon>
        <taxon>Spermatophyta</taxon>
        <taxon>Magnoliopsida</taxon>
        <taxon>eudicotyledons</taxon>
        <taxon>Gunneridae</taxon>
        <taxon>Pentapetalae</taxon>
        <taxon>asterids</taxon>
        <taxon>Ericales</taxon>
        <taxon>Ericaceae</taxon>
        <taxon>Ericoideae</taxon>
        <taxon>Rhodoreae</taxon>
        <taxon>Rhododendron</taxon>
    </lineage>
</organism>
<name>A0ACC0M8T6_RHOML</name>